<organism evidence="2 3">
    <name type="scientific">Heterodera schachtii</name>
    <name type="common">Sugarbeet cyst nematode worm</name>
    <name type="synonym">Tylenchus schachtii</name>
    <dbReference type="NCBI Taxonomy" id="97005"/>
    <lineage>
        <taxon>Eukaryota</taxon>
        <taxon>Metazoa</taxon>
        <taxon>Ecdysozoa</taxon>
        <taxon>Nematoda</taxon>
        <taxon>Chromadorea</taxon>
        <taxon>Rhabditida</taxon>
        <taxon>Tylenchina</taxon>
        <taxon>Tylenchomorpha</taxon>
        <taxon>Tylenchoidea</taxon>
        <taxon>Heteroderidae</taxon>
        <taxon>Heteroderinae</taxon>
        <taxon>Heterodera</taxon>
    </lineage>
</organism>
<sequence length="274" mass="30855">MPSKICFVPVKEGSTAFFYPTRGTQRERSPSPCGGVRVTPSPERLARPSGVVVPENTDLSVFQKAIPGRDWDEDRRKRNELLCAYSFGHDARIAANLRRLIEEMKVFAEEAKKNVDHSRGLGIAVQGKVRDPWPFTRFDAWLSAGKNKEVQRKGLEGMYLNAHFDRKLSRKERNQRILSQRCGPIIGLAPPVAAKALKIVAEKIFTPIGYSPSVPKPALRSVQSHVAEPIKKMANVPWKTSNGWIGINLIEKEFENYPELLCIRLGTRAKLNRN</sequence>
<gene>
    <name evidence="2" type="ORF">niasHS_004419</name>
</gene>
<dbReference type="EMBL" id="JBICCN010000068">
    <property type="protein sequence ID" value="KAL3096457.1"/>
    <property type="molecule type" value="Genomic_DNA"/>
</dbReference>
<comment type="caution">
    <text evidence="2">The sequence shown here is derived from an EMBL/GenBank/DDBJ whole genome shotgun (WGS) entry which is preliminary data.</text>
</comment>
<proteinExistence type="predicted"/>
<evidence type="ECO:0000313" key="3">
    <source>
        <dbReference type="Proteomes" id="UP001620645"/>
    </source>
</evidence>
<feature type="region of interest" description="Disordered" evidence="1">
    <location>
        <begin position="22"/>
        <end position="41"/>
    </location>
</feature>
<dbReference type="Proteomes" id="UP001620645">
    <property type="component" value="Unassembled WGS sequence"/>
</dbReference>
<keyword evidence="3" id="KW-1185">Reference proteome</keyword>
<name>A0ABD2K0N3_HETSC</name>
<accession>A0ABD2K0N3</accession>
<evidence type="ECO:0000256" key="1">
    <source>
        <dbReference type="SAM" id="MobiDB-lite"/>
    </source>
</evidence>
<protein>
    <submittedName>
        <fullName evidence="2">Uncharacterized protein</fullName>
    </submittedName>
</protein>
<reference evidence="2 3" key="1">
    <citation type="submission" date="2024-10" db="EMBL/GenBank/DDBJ databases">
        <authorList>
            <person name="Kim D."/>
        </authorList>
    </citation>
    <scope>NUCLEOTIDE SEQUENCE [LARGE SCALE GENOMIC DNA]</scope>
    <source>
        <strain evidence="2">Taebaek</strain>
    </source>
</reference>
<evidence type="ECO:0000313" key="2">
    <source>
        <dbReference type="EMBL" id="KAL3096457.1"/>
    </source>
</evidence>
<dbReference type="AlphaFoldDB" id="A0ABD2K0N3"/>